<keyword evidence="7" id="KW-1185">Reference proteome</keyword>
<evidence type="ECO:0000256" key="2">
    <source>
        <dbReference type="ARBA" id="ARBA00023242"/>
    </source>
</evidence>
<organism evidence="6 7">
    <name type="scientific">Calocera viscosa (strain TUFC12733)</name>
    <dbReference type="NCBI Taxonomy" id="1330018"/>
    <lineage>
        <taxon>Eukaryota</taxon>
        <taxon>Fungi</taxon>
        <taxon>Dikarya</taxon>
        <taxon>Basidiomycota</taxon>
        <taxon>Agaricomycotina</taxon>
        <taxon>Dacrymycetes</taxon>
        <taxon>Dacrymycetales</taxon>
        <taxon>Dacrymycetaceae</taxon>
        <taxon>Calocera</taxon>
    </lineage>
</organism>
<dbReference type="InterPro" id="IPR013320">
    <property type="entry name" value="ConA-like_dom_sf"/>
</dbReference>
<dbReference type="InterPro" id="IPR003877">
    <property type="entry name" value="SPRY_dom"/>
</dbReference>
<dbReference type="InterPro" id="IPR001870">
    <property type="entry name" value="B30.2/SPRY"/>
</dbReference>
<dbReference type="Pfam" id="PF00622">
    <property type="entry name" value="SPRY"/>
    <property type="match status" value="1"/>
</dbReference>
<sequence length="934" mass="102210">MPQMPSMKRPASPTPTPGPESPAPASVAVSKNKKRKPNAADSPAKLDASSAAPDGSVNGEGDEEPAPISEYDLTRMAKRTAPRQPVFQPLSEGSEWCSTPDVPPNRMGFRYSLAGCSTPTSKTVDKTLESYPQSLRFSWEDRSPYVRVTQDGLSITTEKGFRSARCNVPVREGKWYMEVEILRGGGEGKGEGGRRDGAHVRLGWGRREAPLNAPVGMDGYSYGLRDLTGDKVTLSRPRPYAPPFGSGDVVGMYISLPPRKQPNSKDPHDPARIVRKRIPIQFKGQVYFEAVEYPQNKEMQALLDYSGKKAAENAKKNVSKGPPGQKVAAGPTMRALPTLQGSTVAFFVNGKPHGVAFRDVYDFLQLRLTDAARKAQQQSRSGMAAIMKERENNFDDGSLGYYPFVSVFNDAQVRVNPGPDFKFPPPADIDAKLGLPPSSKFGEPTWRPMSERYNEYMAEVWAQDAIDAVELNAEAQRILEGRDKEKAEDAKKEERRKRDRERAALKRKEKENIKLGVTGKNSPTPRDSLMPDSPALRDSSLLPKLETEDDVDDALLGLAETPQTTVKTDDLDEELLEAAGATGRKSTAPEDLDDELLEVAGPPRRGSGRLKSEDIDDELLEAAGSDKPVKRQNSEADDLEEELLEAAGSVEPRSSPPRKTEEVDDIDEALLEAASSKPTATRPSKAAEWDEDEDELLAAVVSDARSVLRPPASGNRHAMDEEDDDLDLLAAIASDDRPKQQRRSKVPSSDLDLSEDELLLRSLKPTTYKKRQPKPSSDIDDDLLEAAGVKGGKPTKEREPSSLASSPDDLLEAVSSRAKGKPKKPTKVRDWVDDDGVDDSLLDALVVSKAKTSKKPPSSNSSRSRPVKKEEDDEDLLDAILPSGPTAPLKKNTPLKDSRHQGADFSDSEDEDDARPTVTHDPIDDLIADAMDED</sequence>
<feature type="compositionally biased region" description="Basic and acidic residues" evidence="4">
    <location>
        <begin position="482"/>
        <end position="493"/>
    </location>
</feature>
<proteinExistence type="inferred from homology"/>
<dbReference type="Gene3D" id="2.60.120.920">
    <property type="match status" value="1"/>
</dbReference>
<dbReference type="OrthoDB" id="10266026at2759"/>
<dbReference type="SMART" id="SM00449">
    <property type="entry name" value="SPRY"/>
    <property type="match status" value="1"/>
</dbReference>
<evidence type="ECO:0000256" key="4">
    <source>
        <dbReference type="SAM" id="MobiDB-lite"/>
    </source>
</evidence>
<evidence type="ECO:0000313" key="7">
    <source>
        <dbReference type="Proteomes" id="UP000076738"/>
    </source>
</evidence>
<reference evidence="6 7" key="1">
    <citation type="journal article" date="2016" name="Mol. Biol. Evol.">
        <title>Comparative Genomics of Early-Diverging Mushroom-Forming Fungi Provides Insights into the Origins of Lignocellulose Decay Capabilities.</title>
        <authorList>
            <person name="Nagy L.G."/>
            <person name="Riley R."/>
            <person name="Tritt A."/>
            <person name="Adam C."/>
            <person name="Daum C."/>
            <person name="Floudas D."/>
            <person name="Sun H."/>
            <person name="Yadav J.S."/>
            <person name="Pangilinan J."/>
            <person name="Larsson K.H."/>
            <person name="Matsuura K."/>
            <person name="Barry K."/>
            <person name="Labutti K."/>
            <person name="Kuo R."/>
            <person name="Ohm R.A."/>
            <person name="Bhattacharya S.S."/>
            <person name="Shirouzu T."/>
            <person name="Yoshinaga Y."/>
            <person name="Martin F.M."/>
            <person name="Grigoriev I.V."/>
            <person name="Hibbett D.S."/>
        </authorList>
    </citation>
    <scope>NUCLEOTIDE SEQUENCE [LARGE SCALE GENOMIC DNA]</scope>
    <source>
        <strain evidence="6 7">TUFC12733</strain>
    </source>
</reference>
<feature type="compositionally biased region" description="Acidic residues" evidence="4">
    <location>
        <begin position="635"/>
        <end position="644"/>
    </location>
</feature>
<dbReference type="STRING" id="1330018.A0A167LJC1"/>
<evidence type="ECO:0000313" key="6">
    <source>
        <dbReference type="EMBL" id="KZO95747.1"/>
    </source>
</evidence>
<evidence type="ECO:0000259" key="5">
    <source>
        <dbReference type="PROSITE" id="PS50188"/>
    </source>
</evidence>
<feature type="region of interest" description="Disordered" evidence="4">
    <location>
        <begin position="1"/>
        <end position="67"/>
    </location>
</feature>
<feature type="region of interest" description="Disordered" evidence="4">
    <location>
        <begin position="847"/>
        <end position="934"/>
    </location>
</feature>
<dbReference type="PROSITE" id="PS50188">
    <property type="entry name" value="B302_SPRY"/>
    <property type="match status" value="1"/>
</dbReference>
<name>A0A167LJC1_CALVF</name>
<gene>
    <name evidence="6" type="ORF">CALVIDRAFT_515518</name>
</gene>
<dbReference type="AlphaFoldDB" id="A0A167LJC1"/>
<protein>
    <recommendedName>
        <fullName evidence="5">B30.2/SPRY domain-containing protein</fullName>
    </recommendedName>
</protein>
<dbReference type="GO" id="GO:0048188">
    <property type="term" value="C:Set1C/COMPASS complex"/>
    <property type="evidence" value="ECO:0007669"/>
    <property type="project" value="InterPro"/>
</dbReference>
<dbReference type="Proteomes" id="UP000076738">
    <property type="component" value="Unassembled WGS sequence"/>
</dbReference>
<comment type="similarity">
    <text evidence="3">Belongs to the cclA family.</text>
</comment>
<feature type="compositionally biased region" description="Pro residues" evidence="4">
    <location>
        <begin position="12"/>
        <end position="22"/>
    </location>
</feature>
<dbReference type="InterPro" id="IPR043136">
    <property type="entry name" value="B30.2/SPRY_sf"/>
</dbReference>
<evidence type="ECO:0000256" key="1">
    <source>
        <dbReference type="ARBA" id="ARBA00004123"/>
    </source>
</evidence>
<dbReference type="PANTHER" id="PTHR10598:SF0">
    <property type="entry name" value="SET1_ASH2 HISTONE METHYLTRANSFERASE COMPLEX SUBUNIT ASH2"/>
    <property type="match status" value="1"/>
</dbReference>
<dbReference type="CDD" id="cd12872">
    <property type="entry name" value="SPRY_Ash2"/>
    <property type="match status" value="1"/>
</dbReference>
<dbReference type="PANTHER" id="PTHR10598">
    <property type="entry name" value="SET1/ASH2 HISTONE METHYLTRANSFERASE COMPLEX SUBUNIT ASH2"/>
    <property type="match status" value="1"/>
</dbReference>
<keyword evidence="2" id="KW-0539">Nucleus</keyword>
<feature type="compositionally biased region" description="Basic and acidic residues" evidence="4">
    <location>
        <begin position="500"/>
        <end position="513"/>
    </location>
</feature>
<feature type="compositionally biased region" description="Acidic residues" evidence="4">
    <location>
        <begin position="924"/>
        <end position="934"/>
    </location>
</feature>
<comment type="subcellular location">
    <subcellularLocation>
        <location evidence="1">Nucleus</location>
    </subcellularLocation>
</comment>
<dbReference type="InterPro" id="IPR037353">
    <property type="entry name" value="ASH2"/>
</dbReference>
<dbReference type="GO" id="GO:0000976">
    <property type="term" value="F:transcription cis-regulatory region binding"/>
    <property type="evidence" value="ECO:0007669"/>
    <property type="project" value="TreeGrafter"/>
</dbReference>
<feature type="domain" description="B30.2/SPRY" evidence="5">
    <location>
        <begin position="115"/>
        <end position="314"/>
    </location>
</feature>
<evidence type="ECO:0000256" key="3">
    <source>
        <dbReference type="ARBA" id="ARBA00038149"/>
    </source>
</evidence>
<feature type="region of interest" description="Disordered" evidence="4">
    <location>
        <begin position="482"/>
        <end position="835"/>
    </location>
</feature>
<dbReference type="SUPFAM" id="SSF49899">
    <property type="entry name" value="Concanavalin A-like lectins/glucanases"/>
    <property type="match status" value="1"/>
</dbReference>
<feature type="compositionally biased region" description="Low complexity" evidence="4">
    <location>
        <begin position="847"/>
        <end position="864"/>
    </location>
</feature>
<accession>A0A167LJC1</accession>
<dbReference type="EMBL" id="KV417287">
    <property type="protein sequence ID" value="KZO95747.1"/>
    <property type="molecule type" value="Genomic_DNA"/>
</dbReference>